<evidence type="ECO:0000313" key="2">
    <source>
        <dbReference type="EMBL" id="XCO77555.1"/>
    </source>
</evidence>
<sequence length="133" mass="14802">MLWRPSRLLAAGLIALGPAAAWACLGSELAPPLAWPLSAAALAWAAHSARSELRRPPQRLLLRGGRAWLDGRPLSSWSLHWRGWLARLEYRDDEGRRGRLLWWPDTLPPAQRRELRLAAAVSLPTAQPRSVAP</sequence>
<gene>
    <name evidence="2" type="ORF">ABU614_19895</name>
    <name evidence="1" type="ORF">V2J18_13425</name>
</gene>
<reference evidence="1 3" key="1">
    <citation type="submission" date="2024-02" db="EMBL/GenBank/DDBJ databases">
        <title>Lysobacter Genome Sequencing and Mining.</title>
        <authorList>
            <person name="Bierman J."/>
            <person name="Walker M.C."/>
        </authorList>
    </citation>
    <scope>NUCLEOTIDE SEQUENCE [LARGE SCALE GENOMIC DNA]</scope>
    <source>
        <strain evidence="1 3">PB6250</strain>
    </source>
</reference>
<organism evidence="2">
    <name type="scientific">Lysobacter firmicutimachus</name>
    <dbReference type="NCBI Taxonomy" id="1792846"/>
    <lineage>
        <taxon>Bacteria</taxon>
        <taxon>Pseudomonadati</taxon>
        <taxon>Pseudomonadota</taxon>
        <taxon>Gammaproteobacteria</taxon>
        <taxon>Lysobacterales</taxon>
        <taxon>Lysobacteraceae</taxon>
        <taxon>Lysobacter</taxon>
    </lineage>
</organism>
<name>A0AAU8N158_9GAMM</name>
<dbReference type="AlphaFoldDB" id="A0AAU8N158"/>
<protein>
    <recommendedName>
        <fullName evidence="4">Toxin CptA</fullName>
    </recommendedName>
</protein>
<keyword evidence="3" id="KW-1185">Reference proteome</keyword>
<dbReference type="EMBL" id="JBANDL010000002">
    <property type="protein sequence ID" value="MEI2455676.1"/>
    <property type="molecule type" value="Genomic_DNA"/>
</dbReference>
<evidence type="ECO:0000313" key="3">
    <source>
        <dbReference type="Proteomes" id="UP001387215"/>
    </source>
</evidence>
<proteinExistence type="predicted"/>
<reference evidence="2" key="2">
    <citation type="submission" date="2024-06" db="EMBL/GenBank/DDBJ databases">
        <authorList>
            <person name="Li S."/>
        </authorList>
    </citation>
    <scope>NUCLEOTIDE SEQUENCE</scope>
    <source>
        <strain evidence="2">SR10</strain>
    </source>
</reference>
<evidence type="ECO:0000313" key="1">
    <source>
        <dbReference type="EMBL" id="MEI2455676.1"/>
    </source>
</evidence>
<accession>A0AAU8N158</accession>
<dbReference type="Proteomes" id="UP001387215">
    <property type="component" value="Unassembled WGS sequence"/>
</dbReference>
<evidence type="ECO:0008006" key="4">
    <source>
        <dbReference type="Google" id="ProtNLM"/>
    </source>
</evidence>
<dbReference type="EMBL" id="CP159925">
    <property type="protein sequence ID" value="XCO77555.1"/>
    <property type="molecule type" value="Genomic_DNA"/>
</dbReference>